<name>X6LF11_RETFI</name>
<organism evidence="1 2">
    <name type="scientific">Reticulomyxa filosa</name>
    <dbReference type="NCBI Taxonomy" id="46433"/>
    <lineage>
        <taxon>Eukaryota</taxon>
        <taxon>Sar</taxon>
        <taxon>Rhizaria</taxon>
        <taxon>Retaria</taxon>
        <taxon>Foraminifera</taxon>
        <taxon>Monothalamids</taxon>
        <taxon>Reticulomyxidae</taxon>
        <taxon>Reticulomyxa</taxon>
    </lineage>
</organism>
<proteinExistence type="predicted"/>
<gene>
    <name evidence="1" type="ORF">RFI_37295</name>
</gene>
<protein>
    <submittedName>
        <fullName evidence="1">Uncharacterized protein</fullName>
    </submittedName>
</protein>
<dbReference type="OrthoDB" id="2386367at2759"/>
<reference evidence="1 2" key="1">
    <citation type="journal article" date="2013" name="Curr. Biol.">
        <title>The Genome of the Foraminiferan Reticulomyxa filosa.</title>
        <authorList>
            <person name="Glockner G."/>
            <person name="Hulsmann N."/>
            <person name="Schleicher M."/>
            <person name="Noegel A.A."/>
            <person name="Eichinger L."/>
            <person name="Gallinger C."/>
            <person name="Pawlowski J."/>
            <person name="Sierra R."/>
            <person name="Euteneuer U."/>
            <person name="Pillet L."/>
            <person name="Moustafa A."/>
            <person name="Platzer M."/>
            <person name="Groth M."/>
            <person name="Szafranski K."/>
            <person name="Schliwa M."/>
        </authorList>
    </citation>
    <scope>NUCLEOTIDE SEQUENCE [LARGE SCALE GENOMIC DNA]</scope>
</reference>
<evidence type="ECO:0000313" key="2">
    <source>
        <dbReference type="Proteomes" id="UP000023152"/>
    </source>
</evidence>
<evidence type="ECO:0000313" key="1">
    <source>
        <dbReference type="EMBL" id="ETO00164.1"/>
    </source>
</evidence>
<accession>X6LF11</accession>
<keyword evidence="2" id="KW-1185">Reference proteome</keyword>
<sequence>MNCVPELVLTLVRIILSIQSHLSAFAYVFTKFPDDQKESIHALVDDTYNIIQEEETDEGYKALLADIADQTEYNVLASDLLNDSTKILLKELANAQKFIKDPDKVFHPFLKERSTSAVNLQVEKHKASILHAFKHHHYPIVQIKLDELVDLQSVLKNDTIEITYRDCINQLTHDWNTQINVDKHKFNKCIKEDILAYKQTIDKLKSADPLRRHLYEAICMRPFKNIFEIRSNYKYNCINWRKFELTLLSLNLCIKKFVNYCKKINIKQDLCEKFEKTLEEIDQQL</sequence>
<dbReference type="AlphaFoldDB" id="X6LF11"/>
<comment type="caution">
    <text evidence="1">The sequence shown here is derived from an EMBL/GenBank/DDBJ whole genome shotgun (WGS) entry which is preliminary data.</text>
</comment>
<dbReference type="Proteomes" id="UP000023152">
    <property type="component" value="Unassembled WGS sequence"/>
</dbReference>
<dbReference type="EMBL" id="ASPP01041768">
    <property type="protein sequence ID" value="ETO00164.1"/>
    <property type="molecule type" value="Genomic_DNA"/>
</dbReference>